<dbReference type="AlphaFoldDB" id="A0A0A9H4K9"/>
<accession>A0A0A9H4K9</accession>
<organism evidence="1">
    <name type="scientific">Arundo donax</name>
    <name type="common">Giant reed</name>
    <name type="synonym">Donax arundinaceus</name>
    <dbReference type="NCBI Taxonomy" id="35708"/>
    <lineage>
        <taxon>Eukaryota</taxon>
        <taxon>Viridiplantae</taxon>
        <taxon>Streptophyta</taxon>
        <taxon>Embryophyta</taxon>
        <taxon>Tracheophyta</taxon>
        <taxon>Spermatophyta</taxon>
        <taxon>Magnoliopsida</taxon>
        <taxon>Liliopsida</taxon>
        <taxon>Poales</taxon>
        <taxon>Poaceae</taxon>
        <taxon>PACMAD clade</taxon>
        <taxon>Arundinoideae</taxon>
        <taxon>Arundineae</taxon>
        <taxon>Arundo</taxon>
    </lineage>
</organism>
<dbReference type="EMBL" id="GBRH01167157">
    <property type="protein sequence ID" value="JAE30739.1"/>
    <property type="molecule type" value="Transcribed_RNA"/>
</dbReference>
<protein>
    <submittedName>
        <fullName evidence="1">Uncharacterized protein</fullName>
    </submittedName>
</protein>
<sequence length="47" mass="5751">MRQEIYKSRAEGKPQHLIHFGWHHLHRHIYNKQSSLHLPESSHQQNE</sequence>
<name>A0A0A9H4K9_ARUDO</name>
<reference evidence="1" key="1">
    <citation type="submission" date="2014-09" db="EMBL/GenBank/DDBJ databases">
        <authorList>
            <person name="Magalhaes I.L.F."/>
            <person name="Oliveira U."/>
            <person name="Santos F.R."/>
            <person name="Vidigal T.H.D.A."/>
            <person name="Brescovit A.D."/>
            <person name="Santos A.J."/>
        </authorList>
    </citation>
    <scope>NUCLEOTIDE SEQUENCE</scope>
    <source>
        <tissue evidence="1">Shoot tissue taken approximately 20 cm above the soil surface</tissue>
    </source>
</reference>
<reference evidence="1" key="2">
    <citation type="journal article" date="2015" name="Data Brief">
        <title>Shoot transcriptome of the giant reed, Arundo donax.</title>
        <authorList>
            <person name="Barrero R.A."/>
            <person name="Guerrero F.D."/>
            <person name="Moolhuijzen P."/>
            <person name="Goolsby J.A."/>
            <person name="Tidwell J."/>
            <person name="Bellgard S.E."/>
            <person name="Bellgard M.I."/>
        </authorList>
    </citation>
    <scope>NUCLEOTIDE SEQUENCE</scope>
    <source>
        <tissue evidence="1">Shoot tissue taken approximately 20 cm above the soil surface</tissue>
    </source>
</reference>
<evidence type="ECO:0000313" key="1">
    <source>
        <dbReference type="EMBL" id="JAE30739.1"/>
    </source>
</evidence>
<proteinExistence type="predicted"/>